<feature type="region of interest" description="Disordered" evidence="1">
    <location>
        <begin position="585"/>
        <end position="607"/>
    </location>
</feature>
<dbReference type="InterPro" id="IPR028889">
    <property type="entry name" value="USP"/>
</dbReference>
<protein>
    <submittedName>
        <fullName evidence="3">Ubiquitin carboxyl-terminal</fullName>
    </submittedName>
</protein>
<dbReference type="AlphaFoldDB" id="A0A1D3D380"/>
<sequence>MSAISVFQRKEESVTTYTSSSLPERGAVGLVNIGNTCYCNAVMQVLFSAKAFCLWFLQGDIRRLASNPRSRFHGRLCHAWVKVLQEVYEQPLKPKNPQPLNCKALLNVMRSEHPVFSINKQCDSHEFLRAFLDGISADCNRVIKPRKRVELDDRQGESMRSCSERFWQAALRDEQSVVTDMFGGQHATKITCLRCSNVRYRFDSFLDMPVEFSSQEDSTRESLEDMIENCYVRRFEYKELDCGICAARCRSEVRHMLYRLPSEYLLIHVKRFRWLKGIKFETRMNNKIVLPRSGTLDMELYCPFSDDPSTANAKFILEGIVCQKGSSESGHYTSAAVVGSQWLYFNDAHVQTLRQPPDEGTIYLLLYRRAQAYFPPSSAPRGFFTFARNGQAQWNPTLSAFKRETMNSHSLEAWAALVGSAMSASEAEGALMKGPRKLNVSEACSVSYGTQRHPSALFSSEWTPLSNNLNSVMQEEGKERAWSDPASSHVLHTSAQKDVSSSHSAVFEGRSSTQCGAAATGSRGPPKIPCSSVERSDRHGSTCAFWPKTASSSAKTAFLEDATAAEVSSDLLRLRIQELPEHPQDRLSAPLLGPVPPKGASSHTSWEETLFRAPQPRAPDDERQRQAFEKTLPSLDPSWKGGDCLAEQGVEVYSIPCFTRAYRSPPCPAEVSEKLPNWELQKHESPEKGVQRESSRFETRAHRHSGSAQVATSRLVSAPFPISPMPARRPVRTKVARTDEAAVAALLEEDSWGQERNCNSMGGREHHSG</sequence>
<evidence type="ECO:0000313" key="4">
    <source>
        <dbReference type="Proteomes" id="UP000095192"/>
    </source>
</evidence>
<dbReference type="Pfam" id="PF00443">
    <property type="entry name" value="UCH"/>
    <property type="match status" value="1"/>
</dbReference>
<dbReference type="VEuPathDB" id="ToxoDB:LOC34621732"/>
<comment type="caution">
    <text evidence="3">The sequence shown here is derived from an EMBL/GenBank/DDBJ whole genome shotgun (WGS) entry which is preliminary data.</text>
</comment>
<dbReference type="InterPro" id="IPR038765">
    <property type="entry name" value="Papain-like_cys_pep_sf"/>
</dbReference>
<dbReference type="Proteomes" id="UP000095192">
    <property type="component" value="Unassembled WGS sequence"/>
</dbReference>
<keyword evidence="4" id="KW-1185">Reference proteome</keyword>
<gene>
    <name evidence="3" type="ORF">cyc_05368</name>
</gene>
<feature type="region of interest" description="Disordered" evidence="1">
    <location>
        <begin position="483"/>
        <end position="538"/>
    </location>
</feature>
<dbReference type="VEuPathDB" id="ToxoDB:cyc_05368"/>
<dbReference type="InterPro" id="IPR001394">
    <property type="entry name" value="Peptidase_C19_UCH"/>
</dbReference>
<dbReference type="PROSITE" id="PS00972">
    <property type="entry name" value="USP_1"/>
    <property type="match status" value="1"/>
</dbReference>
<reference evidence="3 4" key="1">
    <citation type="journal article" date="2016" name="BMC Genomics">
        <title>Comparative genomics reveals Cyclospora cayetanensis possesses coccidia-like metabolism and invasion components but unique surface antigens.</title>
        <authorList>
            <person name="Liu S."/>
            <person name="Wang L."/>
            <person name="Zheng H."/>
            <person name="Xu Z."/>
            <person name="Roellig D.M."/>
            <person name="Li N."/>
            <person name="Frace M.A."/>
            <person name="Tang K."/>
            <person name="Arrowood M.J."/>
            <person name="Moss D.M."/>
            <person name="Zhang L."/>
            <person name="Feng Y."/>
            <person name="Xiao L."/>
        </authorList>
    </citation>
    <scope>NUCLEOTIDE SEQUENCE [LARGE SCALE GENOMIC DNA]</scope>
    <source>
        <strain evidence="3 4">CHN_HEN01</strain>
    </source>
</reference>
<dbReference type="EMBL" id="JROU02000930">
    <property type="protein sequence ID" value="OEH77909.1"/>
    <property type="molecule type" value="Genomic_DNA"/>
</dbReference>
<evidence type="ECO:0000259" key="2">
    <source>
        <dbReference type="PROSITE" id="PS50235"/>
    </source>
</evidence>
<feature type="domain" description="USP" evidence="2">
    <location>
        <begin position="28"/>
        <end position="370"/>
    </location>
</feature>
<dbReference type="PANTHER" id="PTHR21646">
    <property type="entry name" value="UBIQUITIN CARBOXYL-TERMINAL HYDROLASE"/>
    <property type="match status" value="1"/>
</dbReference>
<dbReference type="GO" id="GO:0004843">
    <property type="term" value="F:cysteine-type deubiquitinase activity"/>
    <property type="evidence" value="ECO:0007669"/>
    <property type="project" value="InterPro"/>
</dbReference>
<dbReference type="InterPro" id="IPR050185">
    <property type="entry name" value="Ub_carboxyl-term_hydrolase"/>
</dbReference>
<dbReference type="PROSITE" id="PS50235">
    <property type="entry name" value="USP_3"/>
    <property type="match status" value="1"/>
</dbReference>
<dbReference type="CDD" id="cd02257">
    <property type="entry name" value="Peptidase_C19"/>
    <property type="match status" value="1"/>
</dbReference>
<dbReference type="PANTHER" id="PTHR21646:SF23">
    <property type="entry name" value="UBIQUITIN CARBOXYL-TERMINAL HYDROLASE USP2"/>
    <property type="match status" value="1"/>
</dbReference>
<accession>A0A1D3D380</accession>
<dbReference type="GO" id="GO:0016579">
    <property type="term" value="P:protein deubiquitination"/>
    <property type="evidence" value="ECO:0007669"/>
    <property type="project" value="InterPro"/>
</dbReference>
<dbReference type="SUPFAM" id="SSF54001">
    <property type="entry name" value="Cysteine proteinases"/>
    <property type="match status" value="1"/>
</dbReference>
<dbReference type="InParanoid" id="A0A1D3D380"/>
<feature type="compositionally biased region" description="Polar residues" evidence="1">
    <location>
        <begin position="490"/>
        <end position="515"/>
    </location>
</feature>
<feature type="region of interest" description="Disordered" evidence="1">
    <location>
        <begin position="750"/>
        <end position="769"/>
    </location>
</feature>
<evidence type="ECO:0000313" key="3">
    <source>
        <dbReference type="EMBL" id="OEH77909.1"/>
    </source>
</evidence>
<evidence type="ECO:0000256" key="1">
    <source>
        <dbReference type="SAM" id="MobiDB-lite"/>
    </source>
</evidence>
<proteinExistence type="predicted"/>
<name>A0A1D3D380_9EIME</name>
<dbReference type="InterPro" id="IPR018200">
    <property type="entry name" value="USP_CS"/>
</dbReference>
<dbReference type="Gene3D" id="3.90.70.10">
    <property type="entry name" value="Cysteine proteinases"/>
    <property type="match status" value="1"/>
</dbReference>
<organism evidence="3 4">
    <name type="scientific">Cyclospora cayetanensis</name>
    <dbReference type="NCBI Taxonomy" id="88456"/>
    <lineage>
        <taxon>Eukaryota</taxon>
        <taxon>Sar</taxon>
        <taxon>Alveolata</taxon>
        <taxon>Apicomplexa</taxon>
        <taxon>Conoidasida</taxon>
        <taxon>Coccidia</taxon>
        <taxon>Eucoccidiorida</taxon>
        <taxon>Eimeriorina</taxon>
        <taxon>Eimeriidae</taxon>
        <taxon>Cyclospora</taxon>
    </lineage>
</organism>